<proteinExistence type="predicted"/>
<dbReference type="EMBL" id="DS990640">
    <property type="protein sequence ID" value="EGC48012.1"/>
    <property type="molecule type" value="Genomic_DNA"/>
</dbReference>
<dbReference type="OrthoDB" id="10554024at2759"/>
<sequence length="198" mass="21629">MSLPLSGVKGSNNTSQGYDLYQLKSRAHYDAHPIPNSAQRSKLNLATAASNERMADGASRPKLKTTAQSMFAPWPTADHNPTRSTAGTQLLVQTASGDTQYAVHRPSLVLQRTLQSQSIRIPGSTTEYKRKCLGNHHLCLRMSIDADERLKLQRFSCYHCHWNVELRETAAFLSCCGPGVAGMSASWTPGSPSSILLS</sequence>
<evidence type="ECO:0000313" key="1">
    <source>
        <dbReference type="EMBL" id="EGC48012.1"/>
    </source>
</evidence>
<name>F0ULR4_AJEC8</name>
<dbReference type="HOGENOM" id="CLU_1377753_0_0_1"/>
<reference evidence="2" key="1">
    <citation type="submission" date="2008-07" db="EMBL/GenBank/DDBJ databases">
        <title>Annotation of Ajellomyces capsulatus strain H88.</title>
        <authorList>
            <person name="Champion M."/>
            <person name="Cuomo C."/>
            <person name="Ma L.-J."/>
            <person name="Henn M.R."/>
            <person name="Sil A."/>
            <person name="Goldman B."/>
            <person name="Young S.K."/>
            <person name="Kodira C.D."/>
            <person name="Zeng Q."/>
            <person name="Koehrsen M."/>
            <person name="Alvarado L."/>
            <person name="Berlin A."/>
            <person name="Borenstein D."/>
            <person name="Chen Z."/>
            <person name="Engels R."/>
            <person name="Freedman E."/>
            <person name="Gellesch M."/>
            <person name="Goldberg J."/>
            <person name="Griggs A."/>
            <person name="Gujja S."/>
            <person name="Heiman D."/>
            <person name="Hepburn T."/>
            <person name="Howarth C."/>
            <person name="Jen D."/>
            <person name="Larson L."/>
            <person name="Lewis B."/>
            <person name="Mehta T."/>
            <person name="Park D."/>
            <person name="Pearson M."/>
            <person name="Roberts A."/>
            <person name="Saif S."/>
            <person name="Shea T."/>
            <person name="Shenoy N."/>
            <person name="Sisk P."/>
            <person name="Stolte C."/>
            <person name="Sykes S."/>
            <person name="Walk T."/>
            <person name="White J."/>
            <person name="Yandava C."/>
            <person name="Klein B."/>
            <person name="McEwen J.G."/>
            <person name="Puccia R."/>
            <person name="Goldman G.H."/>
            <person name="Felipe M.S."/>
            <person name="Nino-Vega G."/>
            <person name="San-Blas G."/>
            <person name="Taylor J."/>
            <person name="Mendoza L."/>
            <person name="Galagan J."/>
            <person name="Nusbaum C."/>
            <person name="Birren B."/>
        </authorList>
    </citation>
    <scope>NUCLEOTIDE SEQUENCE [LARGE SCALE GENOMIC DNA]</scope>
    <source>
        <strain evidence="2">H88</strain>
    </source>
</reference>
<dbReference type="AlphaFoldDB" id="F0ULR4"/>
<dbReference type="Proteomes" id="UP000008142">
    <property type="component" value="Unassembled WGS sequence"/>
</dbReference>
<gene>
    <name evidence="1" type="ORF">HCEG_07227</name>
</gene>
<evidence type="ECO:0000313" key="2">
    <source>
        <dbReference type="Proteomes" id="UP000008142"/>
    </source>
</evidence>
<organism evidence="2">
    <name type="scientific">Ajellomyces capsulatus (strain H88)</name>
    <name type="common">Darling's disease fungus</name>
    <name type="synonym">Histoplasma capsulatum</name>
    <dbReference type="NCBI Taxonomy" id="544711"/>
    <lineage>
        <taxon>Eukaryota</taxon>
        <taxon>Fungi</taxon>
        <taxon>Dikarya</taxon>
        <taxon>Ascomycota</taxon>
        <taxon>Pezizomycotina</taxon>
        <taxon>Eurotiomycetes</taxon>
        <taxon>Eurotiomycetidae</taxon>
        <taxon>Onygenales</taxon>
        <taxon>Ajellomycetaceae</taxon>
        <taxon>Histoplasma</taxon>
    </lineage>
</organism>
<accession>F0ULR4</accession>
<protein>
    <submittedName>
        <fullName evidence="1">Predicted protein</fullName>
    </submittedName>
</protein>